<dbReference type="GO" id="GO:0047324">
    <property type="term" value="F:phosphoenolpyruvate-glycerone phosphotransferase activity"/>
    <property type="evidence" value="ECO:0007669"/>
    <property type="project" value="UniProtKB-EC"/>
</dbReference>
<name>A0ABD5IXS6_9BACL</name>
<evidence type="ECO:0000256" key="5">
    <source>
        <dbReference type="ARBA" id="ARBA00046577"/>
    </source>
</evidence>
<organism evidence="7 8">
    <name type="scientific">Anoxybacteroides rupiense</name>
    <dbReference type="NCBI Taxonomy" id="311460"/>
    <lineage>
        <taxon>Bacteria</taxon>
        <taxon>Bacillati</taxon>
        <taxon>Bacillota</taxon>
        <taxon>Bacilli</taxon>
        <taxon>Bacillales</taxon>
        <taxon>Anoxybacillaceae</taxon>
        <taxon>Anoxybacteroides</taxon>
    </lineage>
</organism>
<dbReference type="EMBL" id="JARTLI010000038">
    <property type="protein sequence ID" value="MED5053018.1"/>
    <property type="molecule type" value="Genomic_DNA"/>
</dbReference>
<evidence type="ECO:0000256" key="2">
    <source>
        <dbReference type="ARBA" id="ARBA00002788"/>
    </source>
</evidence>
<dbReference type="RefSeq" id="WP_212387239.1">
    <property type="nucleotide sequence ID" value="NZ_JAGUQN010000006.1"/>
</dbReference>
<dbReference type="Proteomes" id="UP001339962">
    <property type="component" value="Unassembled WGS sequence"/>
</dbReference>
<dbReference type="SUPFAM" id="SSF53062">
    <property type="entry name" value="PTS system fructose IIA component-like"/>
    <property type="match status" value="1"/>
</dbReference>
<feature type="domain" description="PTS EIIA type-4" evidence="6">
    <location>
        <begin position="3"/>
        <end position="126"/>
    </location>
</feature>
<evidence type="ECO:0000256" key="1">
    <source>
        <dbReference type="ARBA" id="ARBA00001113"/>
    </source>
</evidence>
<comment type="subunit">
    <text evidence="5">Homodimer. The dihydroxyacetone kinase complex is composed of a homodimer of DhaM, a homodimer of DhaK and the subunit DhaL.</text>
</comment>
<evidence type="ECO:0000256" key="3">
    <source>
        <dbReference type="ARBA" id="ARBA00012095"/>
    </source>
</evidence>
<keyword evidence="4 7" id="KW-0808">Transferase</keyword>
<dbReference type="InterPro" id="IPR036662">
    <property type="entry name" value="PTS_EIIA_man-typ_sf"/>
</dbReference>
<dbReference type="PANTHER" id="PTHR38594:SF1">
    <property type="entry name" value="PEP-DEPENDENT DIHYDROXYACETONE KINASE, PHOSPHORYL DONOR SUBUNIT DHAM"/>
    <property type="match status" value="1"/>
</dbReference>
<keyword evidence="7" id="KW-0418">Kinase</keyword>
<dbReference type="PROSITE" id="PS51096">
    <property type="entry name" value="PTS_EIIA_TYPE_4"/>
    <property type="match status" value="1"/>
</dbReference>
<gene>
    <name evidence="7" type="primary">dhaM</name>
    <name evidence="7" type="ORF">P9850_14530</name>
</gene>
<evidence type="ECO:0000313" key="7">
    <source>
        <dbReference type="EMBL" id="MED5053018.1"/>
    </source>
</evidence>
<evidence type="ECO:0000256" key="4">
    <source>
        <dbReference type="ARBA" id="ARBA00022679"/>
    </source>
</evidence>
<evidence type="ECO:0000313" key="8">
    <source>
        <dbReference type="Proteomes" id="UP001339962"/>
    </source>
</evidence>
<evidence type="ECO:0000259" key="6">
    <source>
        <dbReference type="PROSITE" id="PS51096"/>
    </source>
</evidence>
<comment type="caution">
    <text evidence="7">The sequence shown here is derived from an EMBL/GenBank/DDBJ whole genome shotgun (WGS) entry which is preliminary data.</text>
</comment>
<dbReference type="Pfam" id="PF03610">
    <property type="entry name" value="EIIA-man"/>
    <property type="match status" value="1"/>
</dbReference>
<dbReference type="InterPro" id="IPR012844">
    <property type="entry name" value="DhaM_N"/>
</dbReference>
<dbReference type="AlphaFoldDB" id="A0ABD5IXS6"/>
<accession>A0ABD5IXS6</accession>
<dbReference type="EC" id="2.7.1.121" evidence="3"/>
<dbReference type="InterPro" id="IPR004701">
    <property type="entry name" value="PTS_EIIA_man-typ"/>
</dbReference>
<dbReference type="Gene3D" id="3.40.50.510">
    <property type="entry name" value="Phosphotransferase system, mannose-type IIA component"/>
    <property type="match status" value="1"/>
</dbReference>
<sequence length="130" mass="13627">MKYVSLVLISHSYEIVSGLKKLLSQVQPDVPIAIAGGAEGGIGTNALDIQTAIESVYSEKGVVVLFDLGSALINAEMALEMLEPHENIRIADAPLVEGAYAAVVEAGLGSSLAEVVRASESAKELVKIHR</sequence>
<comment type="function">
    <text evidence="2">Component of the dihydroxyacetone kinase complex, which is responsible for the phosphoenolpyruvate (PEP)-dependent phosphorylation of dihydroxyacetone. DhaM serves as the phosphoryl donor. Is phosphorylated by phosphoenolpyruvate in an EI- and HPr-dependent reaction, and a phosphorelay system on histidine residues finally leads to phosphoryl transfer to DhaL and dihydroxyacetone.</text>
</comment>
<comment type="catalytic activity">
    <reaction evidence="1">
        <text>dihydroxyacetone + phosphoenolpyruvate = dihydroxyacetone phosphate + pyruvate</text>
        <dbReference type="Rhea" id="RHEA:18381"/>
        <dbReference type="ChEBI" id="CHEBI:15361"/>
        <dbReference type="ChEBI" id="CHEBI:16016"/>
        <dbReference type="ChEBI" id="CHEBI:57642"/>
        <dbReference type="ChEBI" id="CHEBI:58702"/>
        <dbReference type="EC" id="2.7.1.121"/>
    </reaction>
</comment>
<proteinExistence type="predicted"/>
<reference evidence="7 8" key="1">
    <citation type="submission" date="2023-03" db="EMBL/GenBank/DDBJ databases">
        <title>Bacillus Genome Sequencing.</title>
        <authorList>
            <person name="Dunlap C."/>
        </authorList>
    </citation>
    <scope>NUCLEOTIDE SEQUENCE [LARGE SCALE GENOMIC DNA]</scope>
    <source>
        <strain evidence="7 8">NRS-38</strain>
    </source>
</reference>
<dbReference type="NCBIfam" id="TIGR02364">
    <property type="entry name" value="dha_pts"/>
    <property type="match status" value="1"/>
</dbReference>
<dbReference type="InterPro" id="IPR039643">
    <property type="entry name" value="DhaM"/>
</dbReference>
<dbReference type="PANTHER" id="PTHR38594">
    <property type="entry name" value="PEP-DEPENDENT DIHYDROXYACETONE KINASE, PHOSPHORYL DONOR SUBUNIT DHAM"/>
    <property type="match status" value="1"/>
</dbReference>
<protein>
    <recommendedName>
        <fullName evidence="3">phosphoenolpyruvate--glycerone phosphotransferase</fullName>
        <ecNumber evidence="3">2.7.1.121</ecNumber>
    </recommendedName>
</protein>